<dbReference type="RefSeq" id="WP_067588359.1">
    <property type="nucleotide sequence ID" value="NZ_JABMCZ010000005.1"/>
</dbReference>
<dbReference type="EMBL" id="LWGR01000007">
    <property type="protein sequence ID" value="KZM72443.1"/>
    <property type="molecule type" value="Genomic_DNA"/>
</dbReference>
<protein>
    <submittedName>
        <fullName evidence="1">Uncharacterized protein</fullName>
    </submittedName>
</protein>
<reference evidence="1 2" key="1">
    <citation type="submission" date="2016-04" db="EMBL/GenBank/DDBJ databases">
        <authorList>
            <person name="Evans L.H."/>
            <person name="Alamgir A."/>
            <person name="Owens N."/>
            <person name="Weber N.D."/>
            <person name="Virtaneva K."/>
            <person name="Barbian K."/>
            <person name="Babar A."/>
            <person name="Rosenke K."/>
        </authorList>
    </citation>
    <scope>NUCLEOTIDE SEQUENCE [LARGE SCALE GENOMIC DNA]</scope>
    <source>
        <strain evidence="1 2">IFM 0406</strain>
    </source>
</reference>
<gene>
    <name evidence="1" type="ORF">AWN90_26885</name>
</gene>
<evidence type="ECO:0000313" key="2">
    <source>
        <dbReference type="Proteomes" id="UP000076512"/>
    </source>
</evidence>
<dbReference type="STRING" id="455432.AWN90_26885"/>
<name>A0A164LIB8_9NOCA</name>
<dbReference type="Proteomes" id="UP000076512">
    <property type="component" value="Unassembled WGS sequence"/>
</dbReference>
<keyword evidence="2" id="KW-1185">Reference proteome</keyword>
<sequence>MREPFVNYLAHSGWNELASVRNGLRKAGLPIPDADYLRDTYGPAAWKEAHRLADALRDRFAKARFADTVDYGPVLIPDPKRLDVRGAVSPSVRADQTEVTTPDFVDPKLPQGVSVAAAGADWTLAVSVIGPAGIALGSYLDITGDDDPDFYVVEGQDTRDLMIRQIWGARTLQCGTVMPDCEHRDSWTFSLLPGEGLVGGEAVSGTVLHGTVRHRLGRADRGIKSARVCPALLLEPGR</sequence>
<evidence type="ECO:0000313" key="1">
    <source>
        <dbReference type="EMBL" id="KZM72443.1"/>
    </source>
</evidence>
<comment type="caution">
    <text evidence="1">The sequence shown here is derived from an EMBL/GenBank/DDBJ whole genome shotgun (WGS) entry which is preliminary data.</text>
</comment>
<dbReference type="OrthoDB" id="4774987at2"/>
<proteinExistence type="predicted"/>
<accession>A0A164LIB8</accession>
<organism evidence="1 2">
    <name type="scientific">Nocardia terpenica</name>
    <dbReference type="NCBI Taxonomy" id="455432"/>
    <lineage>
        <taxon>Bacteria</taxon>
        <taxon>Bacillati</taxon>
        <taxon>Actinomycetota</taxon>
        <taxon>Actinomycetes</taxon>
        <taxon>Mycobacteriales</taxon>
        <taxon>Nocardiaceae</taxon>
        <taxon>Nocardia</taxon>
    </lineage>
</organism>
<dbReference type="AlphaFoldDB" id="A0A164LIB8"/>